<reference evidence="5" key="1">
    <citation type="submission" date="2009-11" db="EMBL/GenBank/DDBJ databases">
        <authorList>
            <consortium name="The Broad Institute Genome Sequencing Platform"/>
            <person name="Ward D."/>
            <person name="Feldgarden M."/>
            <person name="Earl A."/>
            <person name="Young S.K."/>
            <person name="Zeng Q."/>
            <person name="Koehrsen M."/>
            <person name="Alvarado L."/>
            <person name="Berlin A."/>
            <person name="Bochicchio J."/>
            <person name="Borenstein D."/>
            <person name="Chapman S.B."/>
            <person name="Chen Z."/>
            <person name="Engels R."/>
            <person name="Freedman E."/>
            <person name="Gellesch M."/>
            <person name="Goldberg J."/>
            <person name="Griggs A."/>
            <person name="Gujja S."/>
            <person name="Heilman E."/>
            <person name="Heiman D."/>
            <person name="Hepburn T."/>
            <person name="Howarth C."/>
            <person name="Jen D."/>
            <person name="Larson L."/>
            <person name="Lewis B."/>
            <person name="Mehta T."/>
            <person name="Park D."/>
            <person name="Pearson M."/>
            <person name="Roberts A."/>
            <person name="Saif S."/>
            <person name="Shea T."/>
            <person name="Shenoy N."/>
            <person name="Sisk P."/>
            <person name="Stolte C."/>
            <person name="Sykes S."/>
            <person name="Thomson T."/>
            <person name="Walk T."/>
            <person name="White J."/>
            <person name="Yandava C."/>
            <person name="Izard J."/>
            <person name="Baranova O.V."/>
            <person name="Blanton J.M."/>
            <person name="Tanner A.C."/>
            <person name="Dewhirst F.E."/>
            <person name="Haas B."/>
            <person name="Nusbaum C."/>
            <person name="Birren B."/>
        </authorList>
    </citation>
    <scope>NUCLEOTIDE SEQUENCE [LARGE SCALE GENOMIC DNA]</scope>
    <source>
        <strain evidence="5">1-1 BBBD Race 1</strain>
    </source>
</reference>
<dbReference type="VEuPathDB" id="FungiDB:PTTG_09644"/>
<dbReference type="GO" id="GO:0006843">
    <property type="term" value="P:mitochondrial citrate transmembrane transport"/>
    <property type="evidence" value="ECO:0007669"/>
    <property type="project" value="TreeGrafter"/>
</dbReference>
<evidence type="ECO:0000313" key="7">
    <source>
        <dbReference type="Proteomes" id="UP000005240"/>
    </source>
</evidence>
<dbReference type="EnsemblFungi" id="PTTG_09644-t43_1">
    <property type="protein sequence ID" value="PTTG_09644-t43_1-p1"/>
    <property type="gene ID" value="PTTG_09644"/>
</dbReference>
<dbReference type="InterPro" id="IPR053017">
    <property type="entry name" value="Mito_Cit/Oxoglu_Carrier"/>
</dbReference>
<dbReference type="AlphaFoldDB" id="A0A180G1I8"/>
<dbReference type="PANTHER" id="PTHR46982">
    <property type="entry name" value="CITRATE/OXOGLUTARATE CARRIER PROTEIN"/>
    <property type="match status" value="1"/>
</dbReference>
<accession>A0A180G1I8</accession>
<dbReference type="GO" id="GO:0016020">
    <property type="term" value="C:membrane"/>
    <property type="evidence" value="ECO:0007669"/>
    <property type="project" value="UniProtKB-SubCell"/>
</dbReference>
<evidence type="ECO:0000256" key="3">
    <source>
        <dbReference type="ARBA" id="ARBA00022989"/>
    </source>
</evidence>
<keyword evidence="3" id="KW-1133">Transmembrane helix</keyword>
<dbReference type="GO" id="GO:0005371">
    <property type="term" value="F:tricarboxylate secondary active transmembrane transporter activity"/>
    <property type="evidence" value="ECO:0007669"/>
    <property type="project" value="TreeGrafter"/>
</dbReference>
<dbReference type="PANTHER" id="PTHR46982:SF1">
    <property type="entry name" value="CITRATE_OXOGLUTARATE CARRIER PROTEIN"/>
    <property type="match status" value="1"/>
</dbReference>
<dbReference type="OrthoDB" id="10253709at2759"/>
<organism evidence="5">
    <name type="scientific">Puccinia triticina (isolate 1-1 / race 1 (BBBD))</name>
    <name type="common">Brown leaf rust fungus</name>
    <dbReference type="NCBI Taxonomy" id="630390"/>
    <lineage>
        <taxon>Eukaryota</taxon>
        <taxon>Fungi</taxon>
        <taxon>Dikarya</taxon>
        <taxon>Basidiomycota</taxon>
        <taxon>Pucciniomycotina</taxon>
        <taxon>Pucciniomycetes</taxon>
        <taxon>Pucciniales</taxon>
        <taxon>Pucciniaceae</taxon>
        <taxon>Puccinia</taxon>
    </lineage>
</organism>
<evidence type="ECO:0000256" key="2">
    <source>
        <dbReference type="ARBA" id="ARBA00022692"/>
    </source>
</evidence>
<proteinExistence type="predicted"/>
<comment type="subcellular location">
    <subcellularLocation>
        <location evidence="1">Membrane</location>
    </subcellularLocation>
</comment>
<dbReference type="EMBL" id="ADAS02001040">
    <property type="protein sequence ID" value="OAV86531.1"/>
    <property type="molecule type" value="Genomic_DNA"/>
</dbReference>
<evidence type="ECO:0000256" key="4">
    <source>
        <dbReference type="ARBA" id="ARBA00023136"/>
    </source>
</evidence>
<protein>
    <submittedName>
        <fullName evidence="5 6">Uncharacterized protein</fullName>
    </submittedName>
</protein>
<dbReference type="GO" id="GO:0005739">
    <property type="term" value="C:mitochondrion"/>
    <property type="evidence" value="ECO:0007669"/>
    <property type="project" value="TreeGrafter"/>
</dbReference>
<feature type="non-terminal residue" evidence="5">
    <location>
        <position position="267"/>
    </location>
</feature>
<reference evidence="6" key="4">
    <citation type="submission" date="2025-05" db="UniProtKB">
        <authorList>
            <consortium name="EnsemblFungi"/>
        </authorList>
    </citation>
    <scope>IDENTIFICATION</scope>
    <source>
        <strain evidence="6">isolate 1-1 / race 1 (BBBD)</strain>
    </source>
</reference>
<evidence type="ECO:0000256" key="1">
    <source>
        <dbReference type="ARBA" id="ARBA00004370"/>
    </source>
</evidence>
<dbReference type="Gene3D" id="1.50.40.10">
    <property type="entry name" value="Mitochondrial carrier domain"/>
    <property type="match status" value="1"/>
</dbReference>
<reference evidence="5" key="2">
    <citation type="submission" date="2016-05" db="EMBL/GenBank/DDBJ databases">
        <title>Comparative analysis highlights variable genome content of wheat rusts and divergence of the mating loci.</title>
        <authorList>
            <person name="Cuomo C.A."/>
            <person name="Bakkeren G."/>
            <person name="Szabo L."/>
            <person name="Khalil H."/>
            <person name="Joly D."/>
            <person name="Goldberg J."/>
            <person name="Young S."/>
            <person name="Zeng Q."/>
            <person name="Fellers J."/>
        </authorList>
    </citation>
    <scope>NUCLEOTIDE SEQUENCE [LARGE SCALE GENOMIC DNA]</scope>
    <source>
        <strain evidence="5">1-1 BBBD Race 1</strain>
    </source>
</reference>
<evidence type="ECO:0000313" key="6">
    <source>
        <dbReference type="EnsemblFungi" id="PTTG_09644-t43_1-p1"/>
    </source>
</evidence>
<reference evidence="6 7" key="3">
    <citation type="journal article" date="2017" name="G3 (Bethesda)">
        <title>Comparative analysis highlights variable genome content of wheat rusts and divergence of the mating loci.</title>
        <authorList>
            <person name="Cuomo C.A."/>
            <person name="Bakkeren G."/>
            <person name="Khalil H.B."/>
            <person name="Panwar V."/>
            <person name="Joly D."/>
            <person name="Linning R."/>
            <person name="Sakthikumar S."/>
            <person name="Song X."/>
            <person name="Adiconis X."/>
            <person name="Fan L."/>
            <person name="Goldberg J.M."/>
            <person name="Levin J.Z."/>
            <person name="Young S."/>
            <person name="Zeng Q."/>
            <person name="Anikster Y."/>
            <person name="Bruce M."/>
            <person name="Wang M."/>
            <person name="Yin C."/>
            <person name="McCallum B."/>
            <person name="Szabo L.J."/>
            <person name="Hulbert S."/>
            <person name="Chen X."/>
            <person name="Fellers J.P."/>
        </authorList>
    </citation>
    <scope>NUCLEOTIDE SEQUENCE</scope>
    <source>
        <strain evidence="6">isolate 1-1 / race 1 (BBBD)</strain>
        <strain evidence="7">Isolate 1-1 / race 1 (BBBD)</strain>
    </source>
</reference>
<dbReference type="InterPro" id="IPR023395">
    <property type="entry name" value="MCP_dom_sf"/>
</dbReference>
<dbReference type="Proteomes" id="UP000005240">
    <property type="component" value="Unassembled WGS sequence"/>
</dbReference>
<keyword evidence="7" id="KW-1185">Reference proteome</keyword>
<gene>
    <name evidence="5" type="ORF">PTTG_09644</name>
</gene>
<name>A0A180G1I8_PUCT1</name>
<keyword evidence="2" id="KW-0812">Transmembrane</keyword>
<dbReference type="SUPFAM" id="SSF103506">
    <property type="entry name" value="Mitochondrial carrier"/>
    <property type="match status" value="1"/>
</dbReference>
<sequence length="267" mass="28248">MVDTTHLLTLTFQAAGGIMNMFEVAGLPRSAFATPPQSNDKGLLGIISNTSRPNLSIFQKAAEDPAKDRARAGGHRTLAHRALADFPAADLPPQPDPCPGGFAQGTRHVPIQFKLLINTVLFFSCEGVCSGLSTTQEEFKQLSSPSLSSSDQNIILKVSTDPPDKVVKTQMDSNRSQSMVNVLKAVWSRGGPLGFYQGLIPWAWIEALTKGAILLFTAAEIETVAVSNGISPAVAGLVGGISQAYATMGLCTCMKTTEITCPKQASA</sequence>
<evidence type="ECO:0000313" key="5">
    <source>
        <dbReference type="EMBL" id="OAV86531.1"/>
    </source>
</evidence>
<dbReference type="GO" id="GO:0015742">
    <property type="term" value="P:alpha-ketoglutarate transport"/>
    <property type="evidence" value="ECO:0007669"/>
    <property type="project" value="TreeGrafter"/>
</dbReference>
<keyword evidence="4" id="KW-0472">Membrane</keyword>